<comment type="similarity">
    <text evidence="5">Belongs to the bacterial ribosomal protein bL25 family. CTC subfamily.</text>
</comment>
<dbReference type="PATRIC" id="fig|405446.3.peg.3507"/>
<dbReference type="CDD" id="cd00495">
    <property type="entry name" value="Ribosomal_L25_TL5_CTC"/>
    <property type="match status" value="1"/>
</dbReference>
<dbReference type="NCBIfam" id="TIGR00731">
    <property type="entry name" value="bL25_bact_ctc"/>
    <property type="match status" value="1"/>
</dbReference>
<dbReference type="GO" id="GO:0006412">
    <property type="term" value="P:translation"/>
    <property type="evidence" value="ECO:0007669"/>
    <property type="project" value="UniProtKB-UniRule"/>
</dbReference>
<evidence type="ECO:0000256" key="4">
    <source>
        <dbReference type="ARBA" id="ARBA00023274"/>
    </source>
</evidence>
<gene>
    <name evidence="5" type="primary">rplY</name>
    <name evidence="5" type="synonym">ctc</name>
    <name evidence="8" type="ORF">ABB27_17535</name>
</gene>
<keyword evidence="4 5" id="KW-0687">Ribonucleoprotein</keyword>
<dbReference type="InterPro" id="IPR011035">
    <property type="entry name" value="Ribosomal_bL25/Gln-tRNA_synth"/>
</dbReference>
<feature type="domain" description="Large ribosomal subunit protein bL25 beta" evidence="7">
    <location>
        <begin position="103"/>
        <end position="187"/>
    </location>
</feature>
<dbReference type="NCBIfam" id="NF004130">
    <property type="entry name" value="PRK05618.1-5"/>
    <property type="match status" value="1"/>
</dbReference>
<comment type="caution">
    <text evidence="8">The sequence shown here is derived from an EMBL/GenBank/DDBJ whole genome shotgun (WGS) entry which is preliminary data.</text>
</comment>
<dbReference type="InterPro" id="IPR020055">
    <property type="entry name" value="Ribosomal_bL25_short"/>
</dbReference>
<dbReference type="InterPro" id="IPR020930">
    <property type="entry name" value="Ribosomal_uL5_bac-type"/>
</dbReference>
<comment type="function">
    <text evidence="5">This is one of the proteins that binds to the 5S RNA in the ribosome where it forms part of the central protuberance.</text>
</comment>
<proteinExistence type="inferred from homology"/>
<dbReference type="NCBIfam" id="NF004612">
    <property type="entry name" value="PRK05943.1"/>
    <property type="match status" value="1"/>
</dbReference>
<dbReference type="Gene3D" id="2.40.240.10">
    <property type="entry name" value="Ribosomal Protein L25, Chain P"/>
    <property type="match status" value="1"/>
</dbReference>
<dbReference type="Proteomes" id="UP000051863">
    <property type="component" value="Unassembled WGS sequence"/>
</dbReference>
<name>A0A0R0C049_9GAMM</name>
<protein>
    <recommendedName>
        <fullName evidence="5">Large ribosomal subunit protein bL25</fullName>
    </recommendedName>
    <alternativeName>
        <fullName evidence="5">General stress protein CTC</fullName>
    </alternativeName>
</protein>
<evidence type="ECO:0000256" key="2">
    <source>
        <dbReference type="ARBA" id="ARBA00022884"/>
    </source>
</evidence>
<dbReference type="HAMAP" id="MF_01334">
    <property type="entry name" value="Ribosomal_bL25_CTC"/>
    <property type="match status" value="1"/>
</dbReference>
<dbReference type="InterPro" id="IPR001021">
    <property type="entry name" value="Ribosomal_bL25_long"/>
</dbReference>
<dbReference type="HAMAP" id="MF_01336">
    <property type="entry name" value="Ribosomal_bL25"/>
    <property type="match status" value="1"/>
</dbReference>
<dbReference type="InterPro" id="IPR029751">
    <property type="entry name" value="Ribosomal_L25_dom"/>
</dbReference>
<accession>A0A0R0C049</accession>
<dbReference type="InterPro" id="IPR037121">
    <property type="entry name" value="Ribosomal_bL25_C"/>
</dbReference>
<dbReference type="Pfam" id="PF01386">
    <property type="entry name" value="Ribosomal_L25p"/>
    <property type="match status" value="1"/>
</dbReference>
<evidence type="ECO:0000256" key="5">
    <source>
        <dbReference type="HAMAP-Rule" id="MF_01334"/>
    </source>
</evidence>
<dbReference type="EMBL" id="LDJJ01000072">
    <property type="protein sequence ID" value="KRG63388.1"/>
    <property type="molecule type" value="Genomic_DNA"/>
</dbReference>
<dbReference type="InterPro" id="IPR020057">
    <property type="entry name" value="Ribosomal_bL25_b-dom"/>
</dbReference>
<evidence type="ECO:0000313" key="9">
    <source>
        <dbReference type="Proteomes" id="UP000051863"/>
    </source>
</evidence>
<reference evidence="8 9" key="1">
    <citation type="submission" date="2015-05" db="EMBL/GenBank/DDBJ databases">
        <title>Genome sequencing and analysis of members of genus Stenotrophomonas.</title>
        <authorList>
            <person name="Patil P.P."/>
            <person name="Midha S."/>
            <person name="Patil P.B."/>
        </authorList>
    </citation>
    <scope>NUCLEOTIDE SEQUENCE [LARGE SCALE GENOMIC DNA]</scope>
    <source>
        <strain evidence="8 9">DSM 18941</strain>
    </source>
</reference>
<keyword evidence="1 5" id="KW-0699">rRNA-binding</keyword>
<evidence type="ECO:0000313" key="8">
    <source>
        <dbReference type="EMBL" id="KRG63388.1"/>
    </source>
</evidence>
<dbReference type="AlphaFoldDB" id="A0A0R0C049"/>
<comment type="subunit">
    <text evidence="5">Part of the 50S ribosomal subunit; part of the 5S rRNA/L5/L18/L25 subcomplex. Contacts the 5S rRNA. Binds to the 5S rRNA independently of L5 and L18.</text>
</comment>
<sequence>MAKSHEIKVARRDVQGQGASRRLRHAGVVPGIVYGGGREPVKVEFNHNEIWLAQFNDWFYSSIIDLNLDGTIHKVLLRDMQRHPYKQLVMHLDFQRVNENEVLHASVPLTFINEDTSPAGKAADVLVTHELKEVAIACLPKDLPESIEVDLGELKAGDIIYLSGLKLPAGVEIPALKLGKNHDDAVVIAKTAAAEEAAAE</sequence>
<keyword evidence="2 5" id="KW-0694">RNA-binding</keyword>
<dbReference type="PANTHER" id="PTHR33284:SF1">
    <property type="entry name" value="RIBOSOMAL PROTEIN L25_GLN-TRNA SYNTHETASE, ANTI-CODON-BINDING DOMAIN-CONTAINING PROTEIN"/>
    <property type="match status" value="1"/>
</dbReference>
<dbReference type="RefSeq" id="WP_057630318.1">
    <property type="nucleotide sequence ID" value="NZ_LDJJ01000072.1"/>
</dbReference>
<evidence type="ECO:0000259" key="7">
    <source>
        <dbReference type="Pfam" id="PF14693"/>
    </source>
</evidence>
<dbReference type="GO" id="GO:0008097">
    <property type="term" value="F:5S rRNA binding"/>
    <property type="evidence" value="ECO:0007669"/>
    <property type="project" value="InterPro"/>
</dbReference>
<dbReference type="InterPro" id="IPR020056">
    <property type="entry name" value="Rbsml_bL25/Gln-tRNA_synth_N"/>
</dbReference>
<dbReference type="Pfam" id="PF14693">
    <property type="entry name" value="Ribosomal_TL5_C"/>
    <property type="match status" value="1"/>
</dbReference>
<feature type="domain" description="Large ribosomal subunit protein bL25 L25" evidence="6">
    <location>
        <begin position="7"/>
        <end position="94"/>
    </location>
</feature>
<dbReference type="Gene3D" id="2.170.120.20">
    <property type="entry name" value="Ribosomal protein L25, beta domain"/>
    <property type="match status" value="1"/>
</dbReference>
<evidence type="ECO:0000256" key="3">
    <source>
        <dbReference type="ARBA" id="ARBA00022980"/>
    </source>
</evidence>
<dbReference type="GO" id="GO:0003735">
    <property type="term" value="F:structural constituent of ribosome"/>
    <property type="evidence" value="ECO:0007669"/>
    <property type="project" value="InterPro"/>
</dbReference>
<keyword evidence="3 5" id="KW-0689">Ribosomal protein</keyword>
<organism evidence="8 9">
    <name type="scientific">Stenotrophomonas terrae</name>
    <dbReference type="NCBI Taxonomy" id="405446"/>
    <lineage>
        <taxon>Bacteria</taxon>
        <taxon>Pseudomonadati</taxon>
        <taxon>Pseudomonadota</taxon>
        <taxon>Gammaproteobacteria</taxon>
        <taxon>Lysobacterales</taxon>
        <taxon>Lysobacteraceae</taxon>
        <taxon>Stenotrophomonas</taxon>
    </lineage>
</organism>
<dbReference type="SUPFAM" id="SSF50715">
    <property type="entry name" value="Ribosomal protein L25-like"/>
    <property type="match status" value="1"/>
</dbReference>
<evidence type="ECO:0000259" key="6">
    <source>
        <dbReference type="Pfam" id="PF01386"/>
    </source>
</evidence>
<dbReference type="GO" id="GO:0022625">
    <property type="term" value="C:cytosolic large ribosomal subunit"/>
    <property type="evidence" value="ECO:0007669"/>
    <property type="project" value="TreeGrafter"/>
</dbReference>
<evidence type="ECO:0000256" key="1">
    <source>
        <dbReference type="ARBA" id="ARBA00022730"/>
    </source>
</evidence>
<dbReference type="OrthoDB" id="9806411at2"/>
<dbReference type="PANTHER" id="PTHR33284">
    <property type="entry name" value="RIBOSOMAL PROTEIN L25/GLN-TRNA SYNTHETASE, ANTI-CODON-BINDING DOMAIN-CONTAINING PROTEIN"/>
    <property type="match status" value="1"/>
</dbReference>
<keyword evidence="9" id="KW-1185">Reference proteome</keyword>